<reference evidence="2" key="1">
    <citation type="submission" date="2020-05" db="EMBL/GenBank/DDBJ databases">
        <title>Phylogenomic resolution of chytrid fungi.</title>
        <authorList>
            <person name="Stajich J.E."/>
            <person name="Amses K."/>
            <person name="Simmons R."/>
            <person name="Seto K."/>
            <person name="Myers J."/>
            <person name="Bonds A."/>
            <person name="Quandt C.A."/>
            <person name="Barry K."/>
            <person name="Liu P."/>
            <person name="Grigoriev I."/>
            <person name="Longcore J.E."/>
            <person name="James T.Y."/>
        </authorList>
    </citation>
    <scope>NUCLEOTIDE SEQUENCE</scope>
    <source>
        <strain evidence="2">JEL0513</strain>
    </source>
</reference>
<feature type="compositionally biased region" description="Basic and acidic residues" evidence="1">
    <location>
        <begin position="460"/>
        <end position="469"/>
    </location>
</feature>
<dbReference type="InterPro" id="IPR036322">
    <property type="entry name" value="WD40_repeat_dom_sf"/>
</dbReference>
<feature type="compositionally biased region" description="Polar residues" evidence="1">
    <location>
        <begin position="258"/>
        <end position="273"/>
    </location>
</feature>
<feature type="compositionally biased region" description="Low complexity" evidence="1">
    <location>
        <begin position="491"/>
        <end position="500"/>
    </location>
</feature>
<feature type="compositionally biased region" description="Basic and acidic residues" evidence="1">
    <location>
        <begin position="546"/>
        <end position="559"/>
    </location>
</feature>
<feature type="region of interest" description="Disordered" evidence="1">
    <location>
        <begin position="304"/>
        <end position="830"/>
    </location>
</feature>
<evidence type="ECO:0000256" key="1">
    <source>
        <dbReference type="SAM" id="MobiDB-lite"/>
    </source>
</evidence>
<feature type="compositionally biased region" description="Low complexity" evidence="1">
    <location>
        <begin position="196"/>
        <end position="212"/>
    </location>
</feature>
<feature type="compositionally biased region" description="Basic and acidic residues" evidence="1">
    <location>
        <begin position="510"/>
        <end position="521"/>
    </location>
</feature>
<feature type="compositionally biased region" description="Low complexity" evidence="1">
    <location>
        <begin position="802"/>
        <end position="813"/>
    </location>
</feature>
<comment type="caution">
    <text evidence="2">The sequence shown here is derived from an EMBL/GenBank/DDBJ whole genome shotgun (WGS) entry which is preliminary data.</text>
</comment>
<protein>
    <submittedName>
        <fullName evidence="2">DmX-like protein 1</fullName>
    </submittedName>
</protein>
<organism evidence="2 3">
    <name type="scientific">Physocladia obscura</name>
    <dbReference type="NCBI Taxonomy" id="109957"/>
    <lineage>
        <taxon>Eukaryota</taxon>
        <taxon>Fungi</taxon>
        <taxon>Fungi incertae sedis</taxon>
        <taxon>Chytridiomycota</taxon>
        <taxon>Chytridiomycota incertae sedis</taxon>
        <taxon>Chytridiomycetes</taxon>
        <taxon>Chytridiales</taxon>
        <taxon>Chytriomycetaceae</taxon>
        <taxon>Physocladia</taxon>
    </lineage>
</organism>
<keyword evidence="3" id="KW-1185">Reference proteome</keyword>
<feature type="compositionally biased region" description="Basic residues" evidence="1">
    <location>
        <begin position="751"/>
        <end position="760"/>
    </location>
</feature>
<evidence type="ECO:0000313" key="3">
    <source>
        <dbReference type="Proteomes" id="UP001211907"/>
    </source>
</evidence>
<feature type="region of interest" description="Disordered" evidence="1">
    <location>
        <begin position="28"/>
        <end position="49"/>
    </location>
</feature>
<feature type="compositionally biased region" description="Polar residues" evidence="1">
    <location>
        <begin position="585"/>
        <end position="605"/>
    </location>
</feature>
<dbReference type="Gene3D" id="2.130.10.10">
    <property type="entry name" value="YVTN repeat-like/Quinoprotein amine dehydrogenase"/>
    <property type="match status" value="2"/>
</dbReference>
<dbReference type="PANTHER" id="PTHR13950">
    <property type="entry name" value="RABCONNECTIN-RELATED"/>
    <property type="match status" value="1"/>
</dbReference>
<feature type="compositionally biased region" description="Low complexity" evidence="1">
    <location>
        <begin position="245"/>
        <end position="256"/>
    </location>
</feature>
<feature type="compositionally biased region" description="Low complexity" evidence="1">
    <location>
        <begin position="740"/>
        <end position="750"/>
    </location>
</feature>
<feature type="compositionally biased region" description="Acidic residues" evidence="1">
    <location>
        <begin position="329"/>
        <end position="338"/>
    </location>
</feature>
<dbReference type="SMART" id="SM00320">
    <property type="entry name" value="WD40"/>
    <property type="match status" value="4"/>
</dbReference>
<feature type="compositionally biased region" description="Gly residues" evidence="1">
    <location>
        <begin position="351"/>
        <end position="368"/>
    </location>
</feature>
<dbReference type="GO" id="GO:0007035">
    <property type="term" value="P:vacuolar acidification"/>
    <property type="evidence" value="ECO:0007669"/>
    <property type="project" value="TreeGrafter"/>
</dbReference>
<dbReference type="InterPro" id="IPR015943">
    <property type="entry name" value="WD40/YVTN_repeat-like_dom_sf"/>
</dbReference>
<evidence type="ECO:0000313" key="2">
    <source>
        <dbReference type="EMBL" id="KAJ3117017.1"/>
    </source>
</evidence>
<feature type="compositionally biased region" description="Low complexity" evidence="1">
    <location>
        <begin position="696"/>
        <end position="706"/>
    </location>
</feature>
<sequence>ASESSSSSTQIKKLAIIPVVGEVSAITKKEERGSDSTTADATAKPSSSVLSRRKLVPSNTVRVVGAGIGYHEQKSKEIVETVKERCEGIVDFVLTASAIHIKFNSPESAKIASDRIVSELGFTTEYTSDFQNIKKLANAKGLRKVKSVLESLTGSQASEQDGSSKQSVSETQSNKIEDGSLNSISQESGGKFLERNGQSEGNSNNAGGQSSNRYESRRNYQSDYQQAPPSSFRAGNGRLPNFDSLLRQQQQVRRPLSTGGNFPNNNRFSSYCGNSGGGGRPQSWNNGPPSVFVPIKEWHELPPEYGTIPKKKPARKNYATRGGVLEGGPSDDDADDQNYNEKEEPSERGDGSGAGGGYGVNGGGGGRGYYDNRRLSSSGSNFGNKAHDAGQQQQRHRLPSTGAPVTERGASPEKKQAPNKDAKSSSVERPENELKVDEKGQEFPKNKQKPIEQKLGARSSKSELEKQEKSQQQVQSSTISGVELPDDEWAVQEPRQQQRPVEQKPNARSSKSELGKQEQKTQKQPVQNSTVPGVELPNDEWSVSDVPRRNEAQQKEQQKHPQKSGRNGTAPSGNLPKNEREDSHSNTQQVSTNHPQKQYYQNSRGENGHVSSRNNGRGRSDGNGWNNGGSQQHPQFQQRRDNDGSFRGNAQPTPRFENKPTAAVRMDHYSKVATLGPLVVNNNDSGRTNAPSDKAQSQNQSQPQNKQQKKIIVLPAVDLPDDEWGSTKNVPDAVVEPSHQEQQQNYQQHQQHNHQHHQNRQRYSSSENESSYDPNQNKRERTYSGGRGGRSYNQNDHQQGTQRQYQRNPNNQNSVQDSGVNNERGNTMKMPQNEFNGVGARVTGRSCVAVSGTVALLTDGRCAAVIPLGATTHSHSHLNSQSIDEPRSSDAADISAVGLVHTTATGRILAAVARGRDVRVYCTDAKSTPENQNSGTSVWLPVTSLQHSGDVTCIDWSPNGRMLLATGDFFSLWAVKSENLGSPTQLSESSNTSFELLWSIPAPSPVSKAKFSPDGSLFASIGLNDRFVKIWHQSPTIDSNIANDINQKNVLTHNPPEFSSSNQLSSILPINALLTVSNDSIARIWCQTSNQLQSHVESHFSSDGTNISTAEMGSSSNIASSAAIIENIPTSSLNSKEIKQHYQNVLFELRASILPDLTGNGGISTTSIHWIQGDAMAQAIESTLVHENARNSKSGFDGKKKSNSKSPAAARAIKDYPDMLFAVGETGSVVVWGVQGLDGNPQRVPKVVVVLKTENGVLSGDFEAFLGDTHVFYNPSVVSNSAIYFPPQISILAHSYISGLLNSYTMNLDEFFGSTWSNPYLRLEHSWCGHTEPIIRFSRHPNSSIFASISINSDINIYRMSVPQDAIRVTDGLDLIAHYNFETEISTELLVEWIPNSNLAIVSNGRSVSVYEILSSNVKRIASLQGPTAMSPITFLSILHDDYLECPPGNISHLVLALLLDTTFSGIDSSITNIVATNSLVAVFSPHTSLGTHSFLTAEKSGICKLWGIECETQHIWKIFQAGEFDIGGGNIPEIISMKADMFGSLVIDLNSTKY</sequence>
<proteinExistence type="predicted"/>
<dbReference type="Pfam" id="PF00400">
    <property type="entry name" value="WD40"/>
    <property type="match status" value="2"/>
</dbReference>
<dbReference type="EMBL" id="JADGJH010001191">
    <property type="protein sequence ID" value="KAJ3117017.1"/>
    <property type="molecule type" value="Genomic_DNA"/>
</dbReference>
<dbReference type="GO" id="GO:0043291">
    <property type="term" value="C:RAVE complex"/>
    <property type="evidence" value="ECO:0007669"/>
    <property type="project" value="TreeGrafter"/>
</dbReference>
<feature type="compositionally biased region" description="Polar residues" evidence="1">
    <location>
        <begin position="35"/>
        <end position="49"/>
    </location>
</feature>
<feature type="compositionally biased region" description="Low complexity" evidence="1">
    <location>
        <begin position="608"/>
        <end position="630"/>
    </location>
</feature>
<feature type="compositionally biased region" description="Polar residues" evidence="1">
    <location>
        <begin position="153"/>
        <end position="188"/>
    </location>
</feature>
<feature type="compositionally biased region" description="Polar residues" evidence="1">
    <location>
        <begin position="522"/>
        <end position="531"/>
    </location>
</feature>
<feature type="compositionally biased region" description="Basic and acidic residues" evidence="1">
    <location>
        <begin position="410"/>
        <end position="452"/>
    </location>
</feature>
<gene>
    <name evidence="2" type="primary">DMXL1</name>
    <name evidence="2" type="ORF">HK100_000911</name>
</gene>
<feature type="compositionally biased region" description="Basic and acidic residues" evidence="1">
    <location>
        <begin position="339"/>
        <end position="350"/>
    </location>
</feature>
<feature type="compositionally biased region" description="Polar residues" evidence="1">
    <location>
        <begin position="814"/>
        <end position="830"/>
    </location>
</feature>
<feature type="compositionally biased region" description="Polar residues" evidence="1">
    <location>
        <begin position="680"/>
        <end position="695"/>
    </location>
</feature>
<dbReference type="InterPro" id="IPR001680">
    <property type="entry name" value="WD40_rpt"/>
</dbReference>
<dbReference type="PANTHER" id="PTHR13950:SF9">
    <property type="entry name" value="RABCONNECTIN-3A"/>
    <property type="match status" value="1"/>
</dbReference>
<feature type="non-terminal residue" evidence="2">
    <location>
        <position position="1"/>
    </location>
</feature>
<name>A0AAD5SXK4_9FUNG</name>
<feature type="compositionally biased region" description="Polar residues" evidence="1">
    <location>
        <begin position="762"/>
        <end position="775"/>
    </location>
</feature>
<dbReference type="SUPFAM" id="SSF50978">
    <property type="entry name" value="WD40 repeat-like"/>
    <property type="match status" value="1"/>
</dbReference>
<dbReference type="InterPro" id="IPR052208">
    <property type="entry name" value="DmX-like/RAVE_component"/>
</dbReference>
<feature type="region of interest" description="Disordered" evidence="1">
    <location>
        <begin position="153"/>
        <end position="288"/>
    </location>
</feature>
<dbReference type="Proteomes" id="UP001211907">
    <property type="component" value="Unassembled WGS sequence"/>
</dbReference>
<accession>A0AAD5SXK4</accession>